<proteinExistence type="predicted"/>
<feature type="domain" description="Peptidase C39-like" evidence="3">
    <location>
        <begin position="236"/>
        <end position="387"/>
    </location>
</feature>
<dbReference type="CDD" id="cd02549">
    <property type="entry name" value="Peptidase_C39A"/>
    <property type="match status" value="1"/>
</dbReference>
<keyword evidence="5" id="KW-1185">Reference proteome</keyword>
<protein>
    <recommendedName>
        <fullName evidence="3">Peptidase C39-like domain-containing protein</fullName>
    </recommendedName>
</protein>
<feature type="compositionally biased region" description="Basic and acidic residues" evidence="1">
    <location>
        <begin position="58"/>
        <end position="72"/>
    </location>
</feature>
<evidence type="ECO:0000313" key="5">
    <source>
        <dbReference type="Proteomes" id="UP000548476"/>
    </source>
</evidence>
<keyword evidence="2" id="KW-0732">Signal</keyword>
<dbReference type="AlphaFoldDB" id="A0A841FM23"/>
<feature type="region of interest" description="Disordered" evidence="1">
    <location>
        <begin position="58"/>
        <end position="85"/>
    </location>
</feature>
<feature type="signal peptide" evidence="2">
    <location>
        <begin position="1"/>
        <end position="29"/>
    </location>
</feature>
<evidence type="ECO:0000313" key="4">
    <source>
        <dbReference type="EMBL" id="MBB6034237.1"/>
    </source>
</evidence>
<dbReference type="Pfam" id="PF13529">
    <property type="entry name" value="Peptidase_C39_2"/>
    <property type="match status" value="1"/>
</dbReference>
<dbReference type="Proteomes" id="UP000548476">
    <property type="component" value="Unassembled WGS sequence"/>
</dbReference>
<dbReference type="InterPro" id="IPR006311">
    <property type="entry name" value="TAT_signal"/>
</dbReference>
<dbReference type="EMBL" id="JACHGT010000004">
    <property type="protein sequence ID" value="MBB6034237.1"/>
    <property type="molecule type" value="Genomic_DNA"/>
</dbReference>
<accession>A0A841FM23</accession>
<gene>
    <name evidence="4" type="ORF">HNR73_002087</name>
</gene>
<dbReference type="InterPro" id="IPR039563">
    <property type="entry name" value="Peptidase_C39_single_dom"/>
</dbReference>
<dbReference type="InterPro" id="IPR039564">
    <property type="entry name" value="Peptidase_C39-like"/>
</dbReference>
<feature type="chain" id="PRO_5038982813" description="Peptidase C39-like domain-containing protein" evidence="2">
    <location>
        <begin position="30"/>
        <end position="450"/>
    </location>
</feature>
<dbReference type="PROSITE" id="PS51318">
    <property type="entry name" value="TAT"/>
    <property type="match status" value="1"/>
</dbReference>
<dbReference type="Gene3D" id="3.90.70.10">
    <property type="entry name" value="Cysteine proteinases"/>
    <property type="match status" value="1"/>
</dbReference>
<organism evidence="4 5">
    <name type="scientific">Phytomonospora endophytica</name>
    <dbReference type="NCBI Taxonomy" id="714109"/>
    <lineage>
        <taxon>Bacteria</taxon>
        <taxon>Bacillati</taxon>
        <taxon>Actinomycetota</taxon>
        <taxon>Actinomycetes</taxon>
        <taxon>Micromonosporales</taxon>
        <taxon>Micromonosporaceae</taxon>
        <taxon>Phytomonospora</taxon>
    </lineage>
</organism>
<evidence type="ECO:0000259" key="3">
    <source>
        <dbReference type="Pfam" id="PF13529"/>
    </source>
</evidence>
<comment type="caution">
    <text evidence="4">The sequence shown here is derived from an EMBL/GenBank/DDBJ whole genome shotgun (WGS) entry which is preliminary data.</text>
</comment>
<evidence type="ECO:0000256" key="2">
    <source>
        <dbReference type="SAM" id="SignalP"/>
    </source>
</evidence>
<evidence type="ECO:0000256" key="1">
    <source>
        <dbReference type="SAM" id="MobiDB-lite"/>
    </source>
</evidence>
<name>A0A841FM23_9ACTN</name>
<reference evidence="4 5" key="1">
    <citation type="submission" date="2020-08" db="EMBL/GenBank/DDBJ databases">
        <title>Genomic Encyclopedia of Type Strains, Phase IV (KMG-IV): sequencing the most valuable type-strain genomes for metagenomic binning, comparative biology and taxonomic classification.</title>
        <authorList>
            <person name="Goeker M."/>
        </authorList>
    </citation>
    <scope>NUCLEOTIDE SEQUENCE [LARGE SCALE GENOMIC DNA]</scope>
    <source>
        <strain evidence="4 5">YIM 65646</strain>
    </source>
</reference>
<sequence>MSKSVSRRVVLAAGLAAAASTVAVPGVAAADGADHEPPDNPVDFRAWSSVADWHRGRTDGVKASGHGRDGIRLGRPAGTVDYTDPHTGTTAAWEYGTWTGPWHELRFGASELVPSWNADTPAGTWIQVELLGRYQDGGLTPWYVMGRWAAGDADIRRTSVDGQGDPRSTVYTDTFSIDDPDANRLTAYRLRVTLYRRPGAEASPKVWRVGAMASHVEDRFEVPASAPGEARGIELAVPRFSQNTHIGQYPEYDNGGQAWCSPTSSTMILGYWDRYPTAEDTSWVNPDFDDPEVCHAARFTYDYQYEGCGNWPFNAAYAATYEDMDAIVTRLRSLSDVERLIKAGIPVITSQSFLKEELDGAGYGTAGHLMTVIGFTAEGDVIANDPASPSNEAVRHVYKRRQFENIWLRTKRYNSSGGVSSGSGGVVYLYKPTREKWPKLTDRHAEVWGD</sequence>
<dbReference type="RefSeq" id="WP_184787115.1">
    <property type="nucleotide sequence ID" value="NZ_BONT01000045.1"/>
</dbReference>